<dbReference type="PRINTS" id="PR00778">
    <property type="entry name" value="HTHARSR"/>
</dbReference>
<keyword evidence="6" id="KW-1185">Reference proteome</keyword>
<evidence type="ECO:0000313" key="5">
    <source>
        <dbReference type="EMBL" id="MFC3912717.1"/>
    </source>
</evidence>
<dbReference type="Pfam" id="PF01022">
    <property type="entry name" value="HTH_5"/>
    <property type="match status" value="1"/>
</dbReference>
<dbReference type="PANTHER" id="PTHR33154">
    <property type="entry name" value="TRANSCRIPTIONAL REGULATOR, ARSR FAMILY"/>
    <property type="match status" value="1"/>
</dbReference>
<keyword evidence="1" id="KW-0805">Transcription regulation</keyword>
<dbReference type="RefSeq" id="WP_377150860.1">
    <property type="nucleotide sequence ID" value="NZ_JBHSAF010000002.1"/>
</dbReference>
<organism evidence="5 6">
    <name type="scientific">Pseudaeromonas sharmana</name>
    <dbReference type="NCBI Taxonomy" id="328412"/>
    <lineage>
        <taxon>Bacteria</taxon>
        <taxon>Pseudomonadati</taxon>
        <taxon>Pseudomonadota</taxon>
        <taxon>Gammaproteobacteria</taxon>
        <taxon>Aeromonadales</taxon>
        <taxon>Aeromonadaceae</taxon>
        <taxon>Pseudaeromonas</taxon>
    </lineage>
</organism>
<evidence type="ECO:0000256" key="2">
    <source>
        <dbReference type="ARBA" id="ARBA00023125"/>
    </source>
</evidence>
<dbReference type="Proteomes" id="UP001595692">
    <property type="component" value="Unassembled WGS sequence"/>
</dbReference>
<feature type="domain" description="HTH arsR-type" evidence="4">
    <location>
        <begin position="6"/>
        <end position="99"/>
    </location>
</feature>
<dbReference type="InterPro" id="IPR001845">
    <property type="entry name" value="HTH_ArsR_DNA-bd_dom"/>
</dbReference>
<evidence type="ECO:0000313" key="6">
    <source>
        <dbReference type="Proteomes" id="UP001595692"/>
    </source>
</evidence>
<dbReference type="PROSITE" id="PS50987">
    <property type="entry name" value="HTH_ARSR_2"/>
    <property type="match status" value="1"/>
</dbReference>
<dbReference type="SMART" id="SM00418">
    <property type="entry name" value="HTH_ARSR"/>
    <property type="match status" value="1"/>
</dbReference>
<gene>
    <name evidence="5" type="ORF">ACFOSS_04415</name>
</gene>
<comment type="caution">
    <text evidence="5">The sequence shown here is derived from an EMBL/GenBank/DDBJ whole genome shotgun (WGS) entry which is preliminary data.</text>
</comment>
<proteinExistence type="predicted"/>
<evidence type="ECO:0000256" key="3">
    <source>
        <dbReference type="ARBA" id="ARBA00023163"/>
    </source>
</evidence>
<dbReference type="Gene3D" id="1.10.10.10">
    <property type="entry name" value="Winged helix-like DNA-binding domain superfamily/Winged helix DNA-binding domain"/>
    <property type="match status" value="1"/>
</dbReference>
<evidence type="ECO:0000256" key="1">
    <source>
        <dbReference type="ARBA" id="ARBA00023015"/>
    </source>
</evidence>
<keyword evidence="2" id="KW-0238">DNA-binding</keyword>
<dbReference type="NCBIfam" id="NF033788">
    <property type="entry name" value="HTH_metalloreg"/>
    <property type="match status" value="1"/>
</dbReference>
<name>A0ABV8CKH8_9GAMM</name>
<dbReference type="InterPro" id="IPR051081">
    <property type="entry name" value="HTH_MetalResp_TranReg"/>
</dbReference>
<keyword evidence="3" id="KW-0804">Transcription</keyword>
<reference evidence="6" key="1">
    <citation type="journal article" date="2019" name="Int. J. Syst. Evol. Microbiol.">
        <title>The Global Catalogue of Microorganisms (GCM) 10K type strain sequencing project: providing services to taxonomists for standard genome sequencing and annotation.</title>
        <authorList>
            <consortium name="The Broad Institute Genomics Platform"/>
            <consortium name="The Broad Institute Genome Sequencing Center for Infectious Disease"/>
            <person name="Wu L."/>
            <person name="Ma J."/>
        </authorList>
    </citation>
    <scope>NUCLEOTIDE SEQUENCE [LARGE SCALE GENOMIC DNA]</scope>
    <source>
        <strain evidence="6">CCUG 54939</strain>
    </source>
</reference>
<dbReference type="EMBL" id="JBHSAF010000002">
    <property type="protein sequence ID" value="MFC3912717.1"/>
    <property type="molecule type" value="Genomic_DNA"/>
</dbReference>
<dbReference type="InterPro" id="IPR036388">
    <property type="entry name" value="WH-like_DNA-bd_sf"/>
</dbReference>
<dbReference type="SUPFAM" id="SSF46785">
    <property type="entry name" value="Winged helix' DNA-binding domain"/>
    <property type="match status" value="1"/>
</dbReference>
<accession>A0ABV8CKH8</accession>
<dbReference type="PANTHER" id="PTHR33154:SF28">
    <property type="entry name" value="HTH-TYPE TRANSCRIPTIONAL REGULATOR YGAV-RELATED"/>
    <property type="match status" value="1"/>
</dbReference>
<protein>
    <submittedName>
        <fullName evidence="5">ArsR/SmtB family transcription factor</fullName>
    </submittedName>
</protein>
<dbReference type="CDD" id="cd00090">
    <property type="entry name" value="HTH_ARSR"/>
    <property type="match status" value="1"/>
</dbReference>
<dbReference type="InterPro" id="IPR036390">
    <property type="entry name" value="WH_DNA-bd_sf"/>
</dbReference>
<dbReference type="InterPro" id="IPR011991">
    <property type="entry name" value="ArsR-like_HTH"/>
</dbReference>
<evidence type="ECO:0000259" key="4">
    <source>
        <dbReference type="PROSITE" id="PS50987"/>
    </source>
</evidence>
<sequence>MEIEEMQTQAGKAVSLLKALANEHRLLILCHLQEGELSVGELNERLPLSQSALSQHLAVLRRDGLVATRKEAQTVFYVLKSDEVRAVIGVLHGLYCPNDPR</sequence>